<sequence length="380" mass="43278">MSLVYPHFVALDSSTLGKVSRDFWSPEKQLREKARTFVKDLQNRNVFITLTLTHIIELLGPEDELLVKNRISFLRGLPFIAWLRPYGRIQFPGSIHDLLRHELHSVIHTAKCDWQSIIDHVRTDIWATGVGCELFVNDDLGWSMLQEYAQNLQRRGQYVASVVRTDPGNVKSLTIADSKKMPKRPKAERGSFTRQFATTMKKQLDQHGDKRLEATDLAAFDFANNMIKDIQKFEAAGGDPIQRMFEYYGIPQDLVTDEMSVEDIGQLAVYVKQLNLISKNIHPQTKVTVQEVPIDTLPSYVLQQRLAKIQEKAARVSGSDFGDGYIVPLILYADSVEVDKRTYEYLNQVQRSCPAIGSLMGHFFRSIDYAKIPDLCGIKA</sequence>
<dbReference type="AlphaFoldDB" id="A0A518ICW1"/>
<dbReference type="EMBL" id="CP037452">
    <property type="protein sequence ID" value="QDV50880.1"/>
    <property type="molecule type" value="Genomic_DNA"/>
</dbReference>
<name>A0A518ICW1_9PLAN</name>
<protein>
    <submittedName>
        <fullName evidence="1">Uncharacterized protein</fullName>
    </submittedName>
</protein>
<evidence type="ECO:0000313" key="2">
    <source>
        <dbReference type="Proteomes" id="UP000318313"/>
    </source>
</evidence>
<evidence type="ECO:0000313" key="1">
    <source>
        <dbReference type="EMBL" id="QDV50880.1"/>
    </source>
</evidence>
<dbReference type="OrthoDB" id="196744at2"/>
<proteinExistence type="predicted"/>
<organism evidence="1 2">
    <name type="scientific">Gimesia fumaroli</name>
    <dbReference type="NCBI Taxonomy" id="2527976"/>
    <lineage>
        <taxon>Bacteria</taxon>
        <taxon>Pseudomonadati</taxon>
        <taxon>Planctomycetota</taxon>
        <taxon>Planctomycetia</taxon>
        <taxon>Planctomycetales</taxon>
        <taxon>Planctomycetaceae</taxon>
        <taxon>Gimesia</taxon>
    </lineage>
</organism>
<keyword evidence="2" id="KW-1185">Reference proteome</keyword>
<dbReference type="RefSeq" id="WP_145309694.1">
    <property type="nucleotide sequence ID" value="NZ_CP037452.1"/>
</dbReference>
<accession>A0A518ICW1</accession>
<gene>
    <name evidence="1" type="ORF">Enr17x_29250</name>
</gene>
<reference evidence="1 2" key="1">
    <citation type="submission" date="2019-03" db="EMBL/GenBank/DDBJ databases">
        <title>Deep-cultivation of Planctomycetes and their phenomic and genomic characterization uncovers novel biology.</title>
        <authorList>
            <person name="Wiegand S."/>
            <person name="Jogler M."/>
            <person name="Boedeker C."/>
            <person name="Pinto D."/>
            <person name="Vollmers J."/>
            <person name="Rivas-Marin E."/>
            <person name="Kohn T."/>
            <person name="Peeters S.H."/>
            <person name="Heuer A."/>
            <person name="Rast P."/>
            <person name="Oberbeckmann S."/>
            <person name="Bunk B."/>
            <person name="Jeske O."/>
            <person name="Meyerdierks A."/>
            <person name="Storesund J.E."/>
            <person name="Kallscheuer N."/>
            <person name="Luecker S."/>
            <person name="Lage O.M."/>
            <person name="Pohl T."/>
            <person name="Merkel B.J."/>
            <person name="Hornburger P."/>
            <person name="Mueller R.-W."/>
            <person name="Bruemmer F."/>
            <person name="Labrenz M."/>
            <person name="Spormann A.M."/>
            <person name="Op den Camp H."/>
            <person name="Overmann J."/>
            <person name="Amann R."/>
            <person name="Jetten M.S.M."/>
            <person name="Mascher T."/>
            <person name="Medema M.H."/>
            <person name="Devos D.P."/>
            <person name="Kaster A.-K."/>
            <person name="Ovreas L."/>
            <person name="Rohde M."/>
            <person name="Galperin M.Y."/>
            <person name="Jogler C."/>
        </authorList>
    </citation>
    <scope>NUCLEOTIDE SEQUENCE [LARGE SCALE GENOMIC DNA]</scope>
    <source>
        <strain evidence="1 2">Enr17</strain>
    </source>
</reference>
<dbReference type="Proteomes" id="UP000318313">
    <property type="component" value="Chromosome"/>
</dbReference>
<dbReference type="KEGG" id="gfm:Enr17x_29250"/>